<comment type="caution">
    <text evidence="7">The sequence shown here is derived from an EMBL/GenBank/DDBJ whole genome shotgun (WGS) entry which is preliminary data.</text>
</comment>
<evidence type="ECO:0000256" key="1">
    <source>
        <dbReference type="ARBA" id="ARBA00004162"/>
    </source>
</evidence>
<comment type="subcellular location">
    <subcellularLocation>
        <location evidence="1">Cell membrane</location>
        <topology evidence="1">Single-pass membrane protein</topology>
    </subcellularLocation>
</comment>
<dbReference type="GO" id="GO:0005886">
    <property type="term" value="C:plasma membrane"/>
    <property type="evidence" value="ECO:0007669"/>
    <property type="project" value="UniProtKB-SubCell"/>
</dbReference>
<name>A0A166DE97_9EURY</name>
<keyword evidence="4 6" id="KW-1133">Transmembrane helix</keyword>
<keyword evidence="2" id="KW-1003">Cell membrane</keyword>
<sequence length="132" mass="14684">MKLDIKRHREKIRGEKPEFNLVPFIDILFTILIFLVVTSSFNTATIDGSTSGKPDVGTGDNEYYLFPVANLEKVIVNGQDMSYLIKDSSIAIHSRAIDEGEISIKPRDRSIIITTPSSLSAEEAVRSPDNRS</sequence>
<protein>
    <submittedName>
        <fullName evidence="7">Biopolymer transport protein ExbD/TolR</fullName>
    </submittedName>
</protein>
<accession>A0A166DE97</accession>
<dbReference type="Proteomes" id="UP000077275">
    <property type="component" value="Unassembled WGS sequence"/>
</dbReference>
<evidence type="ECO:0000256" key="2">
    <source>
        <dbReference type="ARBA" id="ARBA00022475"/>
    </source>
</evidence>
<dbReference type="InterPro" id="IPR003400">
    <property type="entry name" value="ExbD"/>
</dbReference>
<evidence type="ECO:0000313" key="7">
    <source>
        <dbReference type="EMBL" id="KZX15503.1"/>
    </source>
</evidence>
<organism evidence="7 8">
    <name type="scientific">Methanobrevibacter cuticularis</name>
    <dbReference type="NCBI Taxonomy" id="47311"/>
    <lineage>
        <taxon>Archaea</taxon>
        <taxon>Methanobacteriati</taxon>
        <taxon>Methanobacteriota</taxon>
        <taxon>Methanomada group</taxon>
        <taxon>Methanobacteria</taxon>
        <taxon>Methanobacteriales</taxon>
        <taxon>Methanobacteriaceae</taxon>
        <taxon>Methanobrevibacter</taxon>
    </lineage>
</organism>
<dbReference type="STRING" id="47311.MBCUT_15000"/>
<evidence type="ECO:0000313" key="8">
    <source>
        <dbReference type="Proteomes" id="UP000077275"/>
    </source>
</evidence>
<keyword evidence="5 6" id="KW-0472">Membrane</keyword>
<gene>
    <name evidence="7" type="ORF">MBCUT_15000</name>
</gene>
<feature type="transmembrane region" description="Helical" evidence="6">
    <location>
        <begin position="21"/>
        <end position="41"/>
    </location>
</feature>
<dbReference type="RefSeq" id="WP_067260067.1">
    <property type="nucleotide sequence ID" value="NZ_LWMW01000117.1"/>
</dbReference>
<dbReference type="AlphaFoldDB" id="A0A166DE97"/>
<evidence type="ECO:0000256" key="4">
    <source>
        <dbReference type="ARBA" id="ARBA00022989"/>
    </source>
</evidence>
<evidence type="ECO:0000256" key="6">
    <source>
        <dbReference type="SAM" id="Phobius"/>
    </source>
</evidence>
<dbReference type="Pfam" id="PF02472">
    <property type="entry name" value="ExbD"/>
    <property type="match status" value="1"/>
</dbReference>
<evidence type="ECO:0000256" key="5">
    <source>
        <dbReference type="ARBA" id="ARBA00023136"/>
    </source>
</evidence>
<dbReference type="OrthoDB" id="75899at2157"/>
<reference evidence="7 8" key="1">
    <citation type="submission" date="2016-04" db="EMBL/GenBank/DDBJ databases">
        <title>Genome sequence of Methanobrevibacter cuticularis DSM 11139.</title>
        <authorList>
            <person name="Poehlein A."/>
            <person name="Seedorf H."/>
            <person name="Daniel R."/>
        </authorList>
    </citation>
    <scope>NUCLEOTIDE SEQUENCE [LARGE SCALE GENOMIC DNA]</scope>
    <source>
        <strain evidence="7 8">DSM 11139</strain>
    </source>
</reference>
<keyword evidence="8" id="KW-1185">Reference proteome</keyword>
<dbReference type="GO" id="GO:0022857">
    <property type="term" value="F:transmembrane transporter activity"/>
    <property type="evidence" value="ECO:0007669"/>
    <property type="project" value="InterPro"/>
</dbReference>
<evidence type="ECO:0000256" key="3">
    <source>
        <dbReference type="ARBA" id="ARBA00022692"/>
    </source>
</evidence>
<dbReference type="EMBL" id="LWMW01000117">
    <property type="protein sequence ID" value="KZX15503.1"/>
    <property type="molecule type" value="Genomic_DNA"/>
</dbReference>
<keyword evidence="3 6" id="KW-0812">Transmembrane</keyword>
<proteinExistence type="predicted"/>
<dbReference type="PATRIC" id="fig|47311.3.peg.1634"/>